<dbReference type="SUPFAM" id="SSF52540">
    <property type="entry name" value="P-loop containing nucleoside triphosphate hydrolases"/>
    <property type="match status" value="1"/>
</dbReference>
<dbReference type="PROSITE" id="PS50051">
    <property type="entry name" value="MCM_2"/>
    <property type="match status" value="1"/>
</dbReference>
<reference evidence="8 9" key="1">
    <citation type="submission" date="2015-07" db="EMBL/GenBank/DDBJ databases">
        <title>The genome of Pseudoloma neurophilia, a relevant intracellular parasite of the zebrafish.</title>
        <authorList>
            <person name="Ndikumana S."/>
            <person name="Pelin A."/>
            <person name="Sanders J."/>
            <person name="Corradi N."/>
        </authorList>
    </citation>
    <scope>NUCLEOTIDE SEQUENCE [LARGE SCALE GENOMIC DNA]</scope>
    <source>
        <strain evidence="8 9">MK1</strain>
    </source>
</reference>
<dbReference type="InterPro" id="IPR027417">
    <property type="entry name" value="P-loop_NTPase"/>
</dbReference>
<keyword evidence="9" id="KW-1185">Reference proteome</keyword>
<dbReference type="GO" id="GO:0043596">
    <property type="term" value="C:nuclear replication fork"/>
    <property type="evidence" value="ECO:0007669"/>
    <property type="project" value="UniProtKB-ARBA"/>
</dbReference>
<dbReference type="PRINTS" id="PR01657">
    <property type="entry name" value="MCMFAMILY"/>
</dbReference>
<dbReference type="GO" id="GO:0031261">
    <property type="term" value="C:DNA replication preinitiation complex"/>
    <property type="evidence" value="ECO:0007669"/>
    <property type="project" value="UniProtKB-ARBA"/>
</dbReference>
<dbReference type="AlphaFoldDB" id="A0A0R0M399"/>
<dbReference type="SUPFAM" id="SSF50249">
    <property type="entry name" value="Nucleic acid-binding proteins"/>
    <property type="match status" value="1"/>
</dbReference>
<dbReference type="SMART" id="SM00350">
    <property type="entry name" value="MCM"/>
    <property type="match status" value="1"/>
</dbReference>
<accession>A0A0R0M399</accession>
<feature type="domain" description="MCM C-terminal AAA(+) ATPase" evidence="7">
    <location>
        <begin position="251"/>
        <end position="455"/>
    </location>
</feature>
<keyword evidence="3 5" id="KW-0067">ATP-binding</keyword>
<evidence type="ECO:0000313" key="8">
    <source>
        <dbReference type="EMBL" id="KRH93903.1"/>
    </source>
</evidence>
<keyword evidence="4 5" id="KW-0238">DNA-binding</keyword>
<evidence type="ECO:0000256" key="3">
    <source>
        <dbReference type="ARBA" id="ARBA00022840"/>
    </source>
</evidence>
<dbReference type="Proteomes" id="UP000051530">
    <property type="component" value="Unassembled WGS sequence"/>
</dbReference>
<dbReference type="GO" id="GO:0006279">
    <property type="term" value="P:premeiotic DNA replication"/>
    <property type="evidence" value="ECO:0007669"/>
    <property type="project" value="UniProtKB-ARBA"/>
</dbReference>
<dbReference type="Gene3D" id="2.20.28.10">
    <property type="match status" value="1"/>
</dbReference>
<sequence>MTYSENVVTSADLLTNDQTPLDKTEISAQFVQFVNTFCIDSQYIYRNRNIVQMAHLASFNEQLYNKLLSNPSEFMNIVGDYQFISDKVLDQIRYLDASKTNRIVRMRGIITSVSDINAKPVTLKIVCRSCLTEREVTDVIPRNCKGECGPEPFLILPEKCKINDTQSLKVQEFFDDVPPNEIPRHCNAVLMNTFIGQLVPGNEIVFTGISLIKTSKQGSFPFIRIIGIEKEEKQQKTFTDEEIEQFKKLNFLESIPQIIAPNISGHEDVKKAIACSIFGGTKRIKNGVSLRGDVNILLLGDPGIAKSQLLKFATKISPISVYTSGKGSSAAGLTATVVRNNSGEYSLEGGALVLADQGICCIDEFDKMDDHDRVAIHEAMEQQTVSIAKAGITTILNTRTAIIAAANPKFGRYDDLKSPAENIEFGSTILSRFDCIFILKDQKIREKDILLAQHILDINVKQTEELFDADFIKRYILYAKTIHPELDTASREKIKQFYLYMRGARPDQSINELKYNTQEVNSSHVTQSNATQGANKSRIETRGPKNTIPITVRQLEAIIRMSEAFARMSLSHIVQEKHVDLAIGIFNASTMTAVNDGFYLDGMVRSDVMQRVKVCAEKIIKFVNVGTAKTVSSLEEYAESKEILGQAINYLTRKNKLLLRDRGRVVVRMP</sequence>
<dbReference type="Pfam" id="PF17207">
    <property type="entry name" value="MCM_OB"/>
    <property type="match status" value="1"/>
</dbReference>
<dbReference type="InterPro" id="IPR012340">
    <property type="entry name" value="NA-bd_OB-fold"/>
</dbReference>
<dbReference type="GO" id="GO:0006270">
    <property type="term" value="P:DNA replication initiation"/>
    <property type="evidence" value="ECO:0007669"/>
    <property type="project" value="TreeGrafter"/>
</dbReference>
<dbReference type="OrthoDB" id="10036721at2759"/>
<evidence type="ECO:0000256" key="1">
    <source>
        <dbReference type="ARBA" id="ARBA00012551"/>
    </source>
</evidence>
<proteinExistence type="inferred from homology"/>
<gene>
    <name evidence="8" type="ORF">M153_4940001402</name>
</gene>
<dbReference type="GO" id="GO:0005524">
    <property type="term" value="F:ATP binding"/>
    <property type="evidence" value="ECO:0007669"/>
    <property type="project" value="UniProtKB-KW"/>
</dbReference>
<protein>
    <recommendedName>
        <fullName evidence="1">DNA helicase</fullName>
        <ecNumber evidence="1">3.6.4.12</ecNumber>
    </recommendedName>
</protein>
<dbReference type="PANTHER" id="PTHR11630:SF42">
    <property type="entry name" value="DNA REPLICATION LICENSING FACTOR MCM5"/>
    <property type="match status" value="1"/>
</dbReference>
<dbReference type="PROSITE" id="PS00847">
    <property type="entry name" value="MCM_1"/>
    <property type="match status" value="1"/>
</dbReference>
<dbReference type="Gene3D" id="3.40.50.300">
    <property type="entry name" value="P-loop containing nucleotide triphosphate hydrolases"/>
    <property type="match status" value="1"/>
</dbReference>
<dbReference type="Pfam" id="PF17855">
    <property type="entry name" value="MCM_lid"/>
    <property type="match status" value="1"/>
</dbReference>
<evidence type="ECO:0000256" key="6">
    <source>
        <dbReference type="SAM" id="MobiDB-lite"/>
    </source>
</evidence>
<dbReference type="InterPro" id="IPR018525">
    <property type="entry name" value="MCM_CS"/>
</dbReference>
<dbReference type="VEuPathDB" id="MicrosporidiaDB:M153_4940001402"/>
<dbReference type="SMART" id="SM00382">
    <property type="entry name" value="AAA"/>
    <property type="match status" value="1"/>
</dbReference>
<feature type="region of interest" description="Disordered" evidence="6">
    <location>
        <begin position="521"/>
        <end position="542"/>
    </location>
</feature>
<dbReference type="Pfam" id="PF00493">
    <property type="entry name" value="MCM"/>
    <property type="match status" value="1"/>
</dbReference>
<dbReference type="GO" id="GO:0043138">
    <property type="term" value="F:3'-5' DNA helicase activity"/>
    <property type="evidence" value="ECO:0007669"/>
    <property type="project" value="TreeGrafter"/>
</dbReference>
<dbReference type="EMBL" id="LGUB01000183">
    <property type="protein sequence ID" value="KRH93903.1"/>
    <property type="molecule type" value="Genomic_DNA"/>
</dbReference>
<dbReference type="EC" id="3.6.4.12" evidence="1"/>
<dbReference type="InterPro" id="IPR033762">
    <property type="entry name" value="MCM_OB"/>
</dbReference>
<dbReference type="InterPro" id="IPR041562">
    <property type="entry name" value="MCM_lid"/>
</dbReference>
<evidence type="ECO:0000256" key="4">
    <source>
        <dbReference type="ARBA" id="ARBA00023125"/>
    </source>
</evidence>
<dbReference type="GO" id="GO:0000727">
    <property type="term" value="P:double-strand break repair via break-induced replication"/>
    <property type="evidence" value="ECO:0007669"/>
    <property type="project" value="TreeGrafter"/>
</dbReference>
<dbReference type="GO" id="GO:0005656">
    <property type="term" value="C:nuclear pre-replicative complex"/>
    <property type="evidence" value="ECO:0007669"/>
    <property type="project" value="UniProtKB-ARBA"/>
</dbReference>
<dbReference type="InterPro" id="IPR003593">
    <property type="entry name" value="AAA+_ATPase"/>
</dbReference>
<dbReference type="PANTHER" id="PTHR11630">
    <property type="entry name" value="DNA REPLICATION LICENSING FACTOR MCM FAMILY MEMBER"/>
    <property type="match status" value="1"/>
</dbReference>
<evidence type="ECO:0000256" key="5">
    <source>
        <dbReference type="RuleBase" id="RU004070"/>
    </source>
</evidence>
<feature type="compositionally biased region" description="Polar residues" evidence="6">
    <location>
        <begin position="521"/>
        <end position="535"/>
    </location>
</feature>
<evidence type="ECO:0000313" key="9">
    <source>
        <dbReference type="Proteomes" id="UP000051530"/>
    </source>
</evidence>
<organism evidence="8 9">
    <name type="scientific">Pseudoloma neurophilia</name>
    <dbReference type="NCBI Taxonomy" id="146866"/>
    <lineage>
        <taxon>Eukaryota</taxon>
        <taxon>Fungi</taxon>
        <taxon>Fungi incertae sedis</taxon>
        <taxon>Microsporidia</taxon>
        <taxon>Pseudoloma</taxon>
    </lineage>
</organism>
<comment type="caution">
    <text evidence="8">The sequence shown here is derived from an EMBL/GenBank/DDBJ whole genome shotgun (WGS) entry which is preliminary data.</text>
</comment>
<dbReference type="InterPro" id="IPR031327">
    <property type="entry name" value="MCM"/>
</dbReference>
<evidence type="ECO:0000256" key="2">
    <source>
        <dbReference type="ARBA" id="ARBA00022741"/>
    </source>
</evidence>
<evidence type="ECO:0000259" key="7">
    <source>
        <dbReference type="PROSITE" id="PS50051"/>
    </source>
</evidence>
<dbReference type="InterPro" id="IPR001208">
    <property type="entry name" value="MCM_dom"/>
</dbReference>
<keyword evidence="2 5" id="KW-0547">Nucleotide-binding</keyword>
<dbReference type="GO" id="GO:0003697">
    <property type="term" value="F:single-stranded DNA binding"/>
    <property type="evidence" value="ECO:0007669"/>
    <property type="project" value="TreeGrafter"/>
</dbReference>
<name>A0A0R0M399_9MICR</name>
<dbReference type="GO" id="GO:0017116">
    <property type="term" value="F:single-stranded DNA helicase activity"/>
    <property type="evidence" value="ECO:0007669"/>
    <property type="project" value="TreeGrafter"/>
</dbReference>
<dbReference type="GO" id="GO:0042555">
    <property type="term" value="C:MCM complex"/>
    <property type="evidence" value="ECO:0007669"/>
    <property type="project" value="UniProtKB-ARBA"/>
</dbReference>
<dbReference type="Gene3D" id="2.40.50.140">
    <property type="entry name" value="Nucleic acid-binding proteins"/>
    <property type="match status" value="1"/>
</dbReference>
<comment type="similarity">
    <text evidence="5">Belongs to the MCM family.</text>
</comment>